<keyword evidence="1" id="KW-0472">Membrane</keyword>
<organism evidence="2">
    <name type="scientific">hydrothermal vent metagenome</name>
    <dbReference type="NCBI Taxonomy" id="652676"/>
    <lineage>
        <taxon>unclassified sequences</taxon>
        <taxon>metagenomes</taxon>
        <taxon>ecological metagenomes</taxon>
    </lineage>
</organism>
<protein>
    <submittedName>
        <fullName evidence="2">Uncharacterized protein</fullName>
    </submittedName>
</protein>
<dbReference type="EMBL" id="UOGL01000455">
    <property type="protein sequence ID" value="VAX40535.1"/>
    <property type="molecule type" value="Genomic_DNA"/>
</dbReference>
<reference evidence="2" key="1">
    <citation type="submission" date="2018-06" db="EMBL/GenBank/DDBJ databases">
        <authorList>
            <person name="Zhirakovskaya E."/>
        </authorList>
    </citation>
    <scope>NUCLEOTIDE SEQUENCE</scope>
</reference>
<proteinExistence type="predicted"/>
<sequence>MNQQPNPLNVIQIDRLVDGELDNSERNILLLQAEETTGAWRQITLAYVEAQQWKRSFSQLLNEPATESKITPATFKKSRWVSIVVAGVAAALLLFFVGSQGYRMGKTKAEHQFVHQQTGQQKNLPEDFSKPTIQFISTRYQPETTMLQFKHPDTGEITEQEVMVIDPENPPSYLDEWIHQNEGEQFLPAELQRRLSQQGIKASMTRSFYTVPLEDGRQAIVPVDSTRLDYPVTENLQLQ</sequence>
<keyword evidence="1" id="KW-1133">Transmembrane helix</keyword>
<accession>A0A3B1E3Z7</accession>
<evidence type="ECO:0000313" key="2">
    <source>
        <dbReference type="EMBL" id="VAX40535.1"/>
    </source>
</evidence>
<feature type="transmembrane region" description="Helical" evidence="1">
    <location>
        <begin position="80"/>
        <end position="98"/>
    </location>
</feature>
<dbReference type="AlphaFoldDB" id="A0A3B1E3Z7"/>
<evidence type="ECO:0000256" key="1">
    <source>
        <dbReference type="SAM" id="Phobius"/>
    </source>
</evidence>
<keyword evidence="1" id="KW-0812">Transmembrane</keyword>
<name>A0A3B1E3Z7_9ZZZZ</name>
<gene>
    <name evidence="2" type="ORF">MNBD_PLANCTO02-1242</name>
</gene>